<feature type="compositionally biased region" description="Low complexity" evidence="5">
    <location>
        <begin position="2000"/>
        <end position="2010"/>
    </location>
</feature>
<dbReference type="Gene3D" id="2.30.29.30">
    <property type="entry name" value="Pleckstrin-homology domain (PH domain)/Phosphotyrosine-binding domain (PTB)"/>
    <property type="match status" value="1"/>
</dbReference>
<evidence type="ECO:0000313" key="9">
    <source>
        <dbReference type="Proteomes" id="UP000075885"/>
    </source>
</evidence>
<dbReference type="InterPro" id="IPR036372">
    <property type="entry name" value="BEACH_dom_sf"/>
</dbReference>
<keyword evidence="1 3" id="KW-0853">WD repeat</keyword>
<dbReference type="SUPFAM" id="SSF50729">
    <property type="entry name" value="PH domain-like"/>
    <property type="match status" value="1"/>
</dbReference>
<dbReference type="InterPro" id="IPR019775">
    <property type="entry name" value="WD40_repeat_CS"/>
</dbReference>
<evidence type="ECO:0000256" key="1">
    <source>
        <dbReference type="ARBA" id="ARBA00022574"/>
    </source>
</evidence>
<feature type="domain" description="BEACH" evidence="6">
    <location>
        <begin position="2917"/>
        <end position="3217"/>
    </location>
</feature>
<proteinExistence type="predicted"/>
<evidence type="ECO:0000259" key="6">
    <source>
        <dbReference type="PROSITE" id="PS50197"/>
    </source>
</evidence>
<evidence type="ECO:0000256" key="3">
    <source>
        <dbReference type="PROSITE-ProRule" id="PRU00221"/>
    </source>
</evidence>
<dbReference type="InterPro" id="IPR023362">
    <property type="entry name" value="PH-BEACH_dom"/>
</dbReference>
<sequence>MALESTEHGRAIGQLCELWAQIYDSHSSEDIYQRKAEIEQFLEGFNQLSDEARLQLDRLNRHENITSALSRQLLLLIYEICDPTVKRYARADSTSTTVGAGNKFSTSTTTSSTVRNANPGKERSSKIDGNSDEEETELLLHADSSETRCQWLKDFFLNDIGGLLLRTLSEIGAKDIANSREIAALLVRILPTTKWNTTEGSLSRNALQLQSGYGEFLRNVLKLQTYSNDWHAENSVRNLPNGGSIHGLLRSHSNTQERSVATPATFIRQLSGPKSFATTSDYANAMQLLHRTRVSDSKTLSQDQFTLTVLNLLESLIMHENVLTIDENSVTVSCLRVALEQLKRSEQLEENLANRHIIRHKLLGIVMLCLNNIFFLETLDVNDLNLRSMAVDMIGLLKEEIDERGSDALSSEFAYNLVYTIVVVVNQTFLHFCRNSISEQKFLTIFKLLENNLEIVKHTYSFLQYGSRQWRGTSNNNNRYDRVASWIQTTPSYSSGLIEILIKMMQNFINVLTPTRASYRKTRKGRFRLHHARQDARGGYVCALENLLLNLFPHVKHSDQRLMVNFFKVYQLCCCNTNAHTLEVLLKLSKGELIPKLRLNFASRVVAQAIFNRSQCETCESDRAANTFYEQFTRKHREVFDEFKREENRSRMPMFLRYLLDIVRIIPYNLQTFVLQELVLKQLQEELAHMKEQRETEQQSFFEDDGGKEIVNACLLIVCRIVMKQETREMSLFYREEILDLLRVLSARIEFSHCMHLIMTIGLRGGSLSEEFEQKLADILFCNLNEEMAYIACLFTSISASKVDISLKPLVKLSSTMCLKRENSLETVLQLHQEHWKTVRQLMRESERFRLLFLRRYDGLNGVRQFLNLTHNLAILCLFRNVPNSPQNPIPVQIVKECTALFKLTHHTEDLQRYEPERRSVLNIFHFDDQLIDGSMPCSASLYLSATSNLTNDLGSSPSPIVGILDEEDDFSFLRELQLATINEEWQREANGQLTVSSSSKLEKKWSLAELFNIRQMLSNLMEDILGGSDDSESMERRIQSLPEGARKLLIDTGSPTIRKKVTSLLEVIMASMQLLMISVPGGIEDRENLKLELANAMQVALLELKKMLLNCATKHWDCPSTANNVINVLHALLKVAEMRKEITSPPNFVEQSIDAERSSFAKMQLYDLEGDPLSVPLNHDEEADDLSSTDESFTTAREDGYEGDVEIDLYSPTELLTRKESMLKPCNANRLINEQICTIVTEILVELSNRCVERPEHWCPVLAQMVVKLNMIRNYLGGSLYLIRGFALVLQTSDVRLKELQAAIVDLIVDLNVPEVLMKFVQLLGHKDPPVQLLLTKLVNLFEAGSGLECYQCVQFPALRADCTFSSSCDVLLAKKITFLREHHQFFNVRSGLTDAATIVPLNYANFYPWHGNGFTVSLWVRVAQLADRQQTDFTHLVSVGSEKQMLSIYFNSQRQLVVRFSKPDLLITPTNTRQYMSKATSRSECCENCTKEMQHLWMYKHLLRGMTEPASHTFMLDTPRAQCVYCFKQLPVGQSRKNPAENNIDPLASKCSGPATTTDVLLRQCTVGQDWCVPEGCWSMLTFAVQQSDETVQVTVTYDGVQQLAQLSLPNPCKIHIDTDLTFLSVGHRASEKNECSVGYGLSGVHLFTRCLADEAVLANLYAIGPNVTSLVAFATGYMIPNYGTLNLSKLSTDSLRTVASLQLLEKTHLGYLTAHKLEAFVGRHQNIGLMSYAGKLRSIEIESLQRSLLVVGGVSVMLVCFARVVEISDLPALQVAALKLLLRVAHCNHDFFNEFIQCNYLELVGVVLKNKKCHKDIALLTALLEVAFDQPIVAKRGDQYRVLATSSARIRYPGMITFLLENFQIWIDQSEEVLDLLLSTLATATRDKHPGMMYNCQRLQDASLVSALIDFCRVNFVIPAKTVKISRSAADLLVSLIAILSPTPPKVALLNEIMELLLLMHKPTDSYVTHDRQKFYFNISPNQFGGGGKRADRTVTSSSGAGSSGPSTPKLQLRDRRLRPQSQLRKIIPLTIVSGGNSSFESATTSFIIDTSQAVSMNANSSMNTTASSEEKTRSPNAPKSAKLNSTDGGGGFGMEEYYEKLNKAIAEGKLRRKSLLDSIDRGSSKRKLRRLKSTPNIRASSAGRKKQIGSPRLANGSPRVSCSSRNDQSRHSVGQQQHQSQSAPTTSSPVTSSTIRYKFFEQNYFATGNDFLQESFLRVMCDFLLILPDSETCKFLSGENRILETLLILANNGNIRIRTMLLNLVAVIDDRIDGARSAGSGNMAGGTIAQSGGGGSMLQQYSEEQSKVFWYHLANQIGTHSVNAELLGSCYRWITKSHAPLAMDRGEDHPLATLLQDRSVEIVRENGLNVLIAILIQAHIDPTLFRSTLHVIEYVCTKHRRRAAQHMIDNGLVWALVKTAVKMHEKEELIREESRIYLLEFLTSFSHLMILSNVANPFWDLLNGLTVAQKHKNERVTRAVRDLHASLLRNVLQIFIFRPKQSIIGHKNTSFTVELVGCDLSKSEIKTRFNRLHDKAIQFVTNSDPEGDLSDPEMALIRHLMNRTLNGNPRGGNIILWCLLPKRSIRLKIYTIRQLGQYLESGGNHLSAICDVKMLKVFVQSILLLNQKHIPLEDLRLVNTFYQSIDGGLSHGASWNLTQTLKDFEYHRAISLNDQEQTIMKSIARQEKLIYSCTVAAMQITRNSVEKQNRLRKELIIQLRKDNDYRFYEQWHQLVERMTHEDAPWYNARLYPSSWELDDTYGPDMALKRMRRCRMAIDRRFLLKETLPESKHGAEDGREQTPLLAYLFSNDYRHEYSVEDQVLYTFTVRKTSPSYEQECECIITSTELVLKPYEAGELEIYDLHDITKIWTKRYEHQESAVEVFLKCGKSLFIVFHRDPSERDTFESFFHDLVVRCGRQELDHYTQQWREGALSNWEYLMLLNQISGRTHHDLMQYPVFPWVLANYDTRTLDLLAERSFRVLEKPIAVQHRELEKHYINNYNHLRQAESGDPNGGRRKIQPYHYSSHYSNSGTVLHFLVRVLPFTSLFLQYQDDSFDIPDRTFHSLQTTWNLASKDSPTDVKELIPEFFTFPEFLENQEGFDFGTRQSGEPVNHVELPAWCSSSPRLFVLIHRQALEANIVRRQLSHWIDLIFGYKQTGQAAIDAINVFHPATYCDFTASDIDDPVMKLALETMVKTYGQMPRRLFDTPHPPPAMNPLIANPPKVLESVIGLRWGLYCGSPILSDPKLAEVWEKSAKESFCAIVADRGILSPASLATLDGDRVYVLPEKMNVFCATAQGTGAKKHYTISWGETDDRLRIRLLQDTMGSTERPRELFYGSNSNAYDPITACGTDGHCSSIFFGHLSGRIVVFQQRSRRRRASFFNQHMQPSVAMMSRSRSSSFRRWIDRKSANLRRRLEMDPDEQQQQQTQSQQESHLLHDHDQIEWAYPIQLLKHRAPISAIRVSMEYKIAVSVSLDGCAAIWDVNSLMYVREIPKPVNMLHSMISHVAISPTLGDIVLVHSANAGTRQGPATATGGQESWSSATLVEEDDSFEVTENYNADYVNITMDTNRRDQLRLYTINAQYVEHVFVESPVQTITYSSVKEGCGVNCIVVALESGIVRFYSSWNLALLREVNVEANGTIKCALFSKYQHLILLTANNTVQTWTAEGLPGNLPSIQEPYQYDEGDSFAEKVAVISQLAHLDVPLVAPIKQFNVHAHRFDWSKIGSCYLYNPITDRQLVVKVSSRLYHFVKHFLGTLGRYVRSKDLDLVRLCTLEMVPLAACN</sequence>
<keyword evidence="2" id="KW-0677">Repeat</keyword>
<feature type="domain" description="BEACH-type PH" evidence="7">
    <location>
        <begin position="2821"/>
        <end position="2914"/>
    </location>
</feature>
<feature type="coiled-coil region" evidence="4">
    <location>
        <begin position="673"/>
        <end position="700"/>
    </location>
</feature>
<dbReference type="Gene3D" id="2.130.10.10">
    <property type="entry name" value="YVTN repeat-like/Quinoprotein amine dehydrogenase"/>
    <property type="match status" value="1"/>
</dbReference>
<evidence type="ECO:0008006" key="10">
    <source>
        <dbReference type="Google" id="ProtNLM"/>
    </source>
</evidence>
<keyword evidence="9" id="KW-1185">Reference proteome</keyword>
<dbReference type="VEuPathDB" id="VectorBase:AEPI009021"/>
<dbReference type="SUPFAM" id="SSF48371">
    <property type="entry name" value="ARM repeat"/>
    <property type="match status" value="1"/>
</dbReference>
<evidence type="ECO:0000256" key="2">
    <source>
        <dbReference type="ARBA" id="ARBA00022737"/>
    </source>
</evidence>
<evidence type="ECO:0000256" key="4">
    <source>
        <dbReference type="SAM" id="Coils"/>
    </source>
</evidence>
<evidence type="ECO:0000259" key="7">
    <source>
        <dbReference type="PROSITE" id="PS51783"/>
    </source>
</evidence>
<dbReference type="SUPFAM" id="SSF50978">
    <property type="entry name" value="WD40 repeat-like"/>
    <property type="match status" value="1"/>
</dbReference>
<feature type="compositionally biased region" description="Low complexity" evidence="5">
    <location>
        <begin position="2062"/>
        <end position="2071"/>
    </location>
</feature>
<feature type="repeat" description="WD" evidence="3">
    <location>
        <begin position="3456"/>
        <end position="3497"/>
    </location>
</feature>
<evidence type="ECO:0000313" key="8">
    <source>
        <dbReference type="EnsemblMetazoa" id="AEPI009021-PA"/>
    </source>
</evidence>
<dbReference type="STRING" id="199890.A0A182PPZ1"/>
<dbReference type="InterPro" id="IPR001680">
    <property type="entry name" value="WD40_rpt"/>
</dbReference>
<accession>A0A182PPZ1</accession>
<dbReference type="PROSITE" id="PS50082">
    <property type="entry name" value="WD_REPEATS_2"/>
    <property type="match status" value="1"/>
</dbReference>
<dbReference type="Pfam" id="PF02138">
    <property type="entry name" value="Beach"/>
    <property type="match status" value="1"/>
</dbReference>
<dbReference type="InterPro" id="IPR015943">
    <property type="entry name" value="WD40/YVTN_repeat-like_dom_sf"/>
</dbReference>
<name>A0A182PPZ1_9DIPT</name>
<dbReference type="InterPro" id="IPR016024">
    <property type="entry name" value="ARM-type_fold"/>
</dbReference>
<dbReference type="PANTHER" id="PTHR13743:SF86">
    <property type="entry name" value="LYSOSOMAL-TRAFFICKING REGULATOR"/>
    <property type="match status" value="1"/>
</dbReference>
<reference evidence="8" key="2">
    <citation type="submission" date="2020-05" db="UniProtKB">
        <authorList>
            <consortium name="EnsemblMetazoa"/>
        </authorList>
    </citation>
    <scope>IDENTIFICATION</scope>
    <source>
        <strain evidence="8">Epiroticus2</strain>
    </source>
</reference>
<protein>
    <recommendedName>
        <fullName evidence="10">Lysosomal-trafficking regulator</fullName>
    </recommendedName>
</protein>
<dbReference type="Proteomes" id="UP000075885">
    <property type="component" value="Unassembled WGS sequence"/>
</dbReference>
<dbReference type="InterPro" id="IPR000409">
    <property type="entry name" value="BEACH_dom"/>
</dbReference>
<dbReference type="SUPFAM" id="SSF81837">
    <property type="entry name" value="BEACH domain"/>
    <property type="match status" value="1"/>
</dbReference>
<dbReference type="EnsemblMetazoa" id="AEPI009021-RA">
    <property type="protein sequence ID" value="AEPI009021-PA"/>
    <property type="gene ID" value="AEPI009021"/>
</dbReference>
<evidence type="ECO:0000256" key="5">
    <source>
        <dbReference type="SAM" id="MobiDB-lite"/>
    </source>
</evidence>
<feature type="compositionally biased region" description="Polar residues" evidence="5">
    <location>
        <begin position="2078"/>
        <end position="2090"/>
    </location>
</feature>
<dbReference type="PROSITE" id="PS00678">
    <property type="entry name" value="WD_REPEATS_1"/>
    <property type="match status" value="1"/>
</dbReference>
<dbReference type="InterPro" id="IPR011993">
    <property type="entry name" value="PH-like_dom_sf"/>
</dbReference>
<dbReference type="InterPro" id="IPR050865">
    <property type="entry name" value="BEACH_Domain"/>
</dbReference>
<dbReference type="PANTHER" id="PTHR13743">
    <property type="entry name" value="BEIGE/BEACH-RELATED"/>
    <property type="match status" value="1"/>
</dbReference>
<dbReference type="PROSITE" id="PS51783">
    <property type="entry name" value="PH_BEACH"/>
    <property type="match status" value="1"/>
</dbReference>
<feature type="region of interest" description="Disordered" evidence="5">
    <location>
        <begin position="2125"/>
        <end position="2194"/>
    </location>
</feature>
<feature type="region of interest" description="Disordered" evidence="5">
    <location>
        <begin position="96"/>
        <end position="132"/>
    </location>
</feature>
<organism evidence="8 9">
    <name type="scientific">Anopheles epiroticus</name>
    <dbReference type="NCBI Taxonomy" id="199890"/>
    <lineage>
        <taxon>Eukaryota</taxon>
        <taxon>Metazoa</taxon>
        <taxon>Ecdysozoa</taxon>
        <taxon>Arthropoda</taxon>
        <taxon>Hexapoda</taxon>
        <taxon>Insecta</taxon>
        <taxon>Pterygota</taxon>
        <taxon>Neoptera</taxon>
        <taxon>Endopterygota</taxon>
        <taxon>Diptera</taxon>
        <taxon>Nematocera</taxon>
        <taxon>Culicoidea</taxon>
        <taxon>Culicidae</taxon>
        <taxon>Anophelinae</taxon>
        <taxon>Anopheles</taxon>
    </lineage>
</organism>
<reference evidence="9" key="1">
    <citation type="submission" date="2013-03" db="EMBL/GenBank/DDBJ databases">
        <title>The Genome Sequence of Anopheles epiroticus epiroticus2.</title>
        <authorList>
            <consortium name="The Broad Institute Genomics Platform"/>
            <person name="Neafsey D.E."/>
            <person name="Howell P."/>
            <person name="Walker B."/>
            <person name="Young S.K."/>
            <person name="Zeng Q."/>
            <person name="Gargeya S."/>
            <person name="Fitzgerald M."/>
            <person name="Haas B."/>
            <person name="Abouelleil A."/>
            <person name="Allen A.W."/>
            <person name="Alvarado L."/>
            <person name="Arachchi H.M."/>
            <person name="Berlin A.M."/>
            <person name="Chapman S.B."/>
            <person name="Gainer-Dewar J."/>
            <person name="Goldberg J."/>
            <person name="Griggs A."/>
            <person name="Gujja S."/>
            <person name="Hansen M."/>
            <person name="Howarth C."/>
            <person name="Imamovic A."/>
            <person name="Ireland A."/>
            <person name="Larimer J."/>
            <person name="McCowan C."/>
            <person name="Murphy C."/>
            <person name="Pearson M."/>
            <person name="Poon T.W."/>
            <person name="Priest M."/>
            <person name="Roberts A."/>
            <person name="Saif S."/>
            <person name="Shea T."/>
            <person name="Sisk P."/>
            <person name="Sykes S."/>
            <person name="Wortman J."/>
            <person name="Nusbaum C."/>
            <person name="Birren B."/>
        </authorList>
    </citation>
    <scope>NUCLEOTIDE SEQUENCE [LARGE SCALE GENOMIC DNA]</scope>
    <source>
        <strain evidence="9">Epiroticus2</strain>
    </source>
</reference>
<dbReference type="SMART" id="SM01026">
    <property type="entry name" value="Beach"/>
    <property type="match status" value="1"/>
</dbReference>
<dbReference type="PROSITE" id="PS50197">
    <property type="entry name" value="BEACH"/>
    <property type="match status" value="1"/>
</dbReference>
<feature type="region of interest" description="Disordered" evidence="5">
    <location>
        <begin position="2062"/>
        <end position="2094"/>
    </location>
</feature>
<dbReference type="InterPro" id="IPR036322">
    <property type="entry name" value="WD40_repeat_dom_sf"/>
</dbReference>
<dbReference type="CDD" id="cd06071">
    <property type="entry name" value="Beach"/>
    <property type="match status" value="1"/>
</dbReference>
<feature type="compositionally biased region" description="Low complexity" evidence="5">
    <location>
        <begin position="2175"/>
        <end position="2194"/>
    </location>
</feature>
<dbReference type="Gene3D" id="1.10.1540.10">
    <property type="entry name" value="BEACH domain"/>
    <property type="match status" value="1"/>
</dbReference>
<keyword evidence="4" id="KW-0175">Coiled coil</keyword>
<feature type="region of interest" description="Disordered" evidence="5">
    <location>
        <begin position="1988"/>
        <end position="2022"/>
    </location>
</feature>